<dbReference type="RefSeq" id="WP_138410647.1">
    <property type="nucleotide sequence ID" value="NZ_QLAG01000001.1"/>
</dbReference>
<feature type="domain" description="Protein-glutamine gamma-glutamyltransferase-like C-terminal" evidence="2">
    <location>
        <begin position="442"/>
        <end position="513"/>
    </location>
</feature>
<name>A0A5R9QK07_9GAMM</name>
<dbReference type="AlphaFoldDB" id="A0A5R9QK07"/>
<keyword evidence="1" id="KW-0472">Membrane</keyword>
<feature type="transmembrane region" description="Helical" evidence="1">
    <location>
        <begin position="360"/>
        <end position="382"/>
    </location>
</feature>
<feature type="transmembrane region" description="Helical" evidence="1">
    <location>
        <begin position="204"/>
        <end position="226"/>
    </location>
</feature>
<gene>
    <name evidence="3" type="ORF">DN820_01040</name>
</gene>
<proteinExistence type="predicted"/>
<feature type="transmembrane region" description="Helical" evidence="1">
    <location>
        <begin position="162"/>
        <end position="180"/>
    </location>
</feature>
<evidence type="ECO:0000256" key="1">
    <source>
        <dbReference type="SAM" id="Phobius"/>
    </source>
</evidence>
<feature type="transmembrane region" description="Helical" evidence="1">
    <location>
        <begin position="37"/>
        <end position="66"/>
    </location>
</feature>
<evidence type="ECO:0000313" key="3">
    <source>
        <dbReference type="EMBL" id="TLX65490.1"/>
    </source>
</evidence>
<feature type="transmembrane region" description="Helical" evidence="1">
    <location>
        <begin position="247"/>
        <end position="265"/>
    </location>
</feature>
<protein>
    <submittedName>
        <fullName evidence="3">DUF4129 domain-containing protein</fullName>
    </submittedName>
</protein>
<dbReference type="InterPro" id="IPR025403">
    <property type="entry name" value="TgpA-like_C"/>
</dbReference>
<sequence>MRLSDATMAIRPRSTWEALDLGTLLARRHAPLLMLSWALLTLPVFTALSLVFWQYPGVAFVLFWWLKPLYERLPLLILSRALFGDTPTLRQSLAALPSALRSQWLASITWRRFSTTRSFDLPVIQLEGLSGRARRQRLAVLAQQGSGTATWLTIVGMHLETALWLGLLAALYVMLPAQLMDNWSWSDLLGDDQQWLWLEHLSNLLYVLALVVWEPIYVACGFSLYLNRRTILEGWDIELGFRRLQQRLAGVVPALLIAISLWTALPTGEALAQQPAATQDAELASEESPKAERLLSQPLTSKAASEQIQKILDNPPFEHRETVTRWRFGDPAQDADGRDSGKGLLDAFSRLADLWKSLDVVAQVLEAVLWAAVIAGFFLLCWRYRTWLQVFGSRLGLAQRPPPETPTQRFGLELAPKSLPTDVAGEAERLWAENPREALGLLYRALLSHLVQVHRLPLKDADTEGEVIARIRALEQPPLHDFARLLTLHWQNAAYGHHMPAASVRDQLCGTWRDLFGTGHATRDSAP</sequence>
<comment type="caution">
    <text evidence="3">The sequence shown here is derived from an EMBL/GenBank/DDBJ whole genome shotgun (WGS) entry which is preliminary data.</text>
</comment>
<dbReference type="EMBL" id="QLAG01000001">
    <property type="protein sequence ID" value="TLX65490.1"/>
    <property type="molecule type" value="Genomic_DNA"/>
</dbReference>
<reference evidence="3 4" key="1">
    <citation type="journal article" date="2017" name="Eur. J. Clin. Microbiol. Infect. Dis.">
        <title>Uncommonly isolated clinical Pseudomonas: identification and phylogenetic assignation.</title>
        <authorList>
            <person name="Mulet M."/>
            <person name="Gomila M."/>
            <person name="Ramirez A."/>
            <person name="Cardew S."/>
            <person name="Moore E.R."/>
            <person name="Lalucat J."/>
            <person name="Garcia-Valdes E."/>
        </authorList>
    </citation>
    <scope>NUCLEOTIDE SEQUENCE [LARGE SCALE GENOMIC DNA]</scope>
    <source>
        <strain evidence="3 4">SD129</strain>
    </source>
</reference>
<organism evidence="3 4">
    <name type="scientific">Stutzerimonas nosocomialis</name>
    <dbReference type="NCBI Taxonomy" id="1056496"/>
    <lineage>
        <taxon>Bacteria</taxon>
        <taxon>Pseudomonadati</taxon>
        <taxon>Pseudomonadota</taxon>
        <taxon>Gammaproteobacteria</taxon>
        <taxon>Pseudomonadales</taxon>
        <taxon>Pseudomonadaceae</taxon>
        <taxon>Stutzerimonas</taxon>
    </lineage>
</organism>
<keyword evidence="1" id="KW-0812">Transmembrane</keyword>
<evidence type="ECO:0000259" key="2">
    <source>
        <dbReference type="Pfam" id="PF13559"/>
    </source>
</evidence>
<evidence type="ECO:0000313" key="4">
    <source>
        <dbReference type="Proteomes" id="UP000306753"/>
    </source>
</evidence>
<keyword evidence="4" id="KW-1185">Reference proteome</keyword>
<keyword evidence="1" id="KW-1133">Transmembrane helix</keyword>
<accession>A0A5R9QK07</accession>
<dbReference type="Proteomes" id="UP000306753">
    <property type="component" value="Unassembled WGS sequence"/>
</dbReference>
<dbReference type="Pfam" id="PF13559">
    <property type="entry name" value="DUF4129"/>
    <property type="match status" value="1"/>
</dbReference>